<dbReference type="GO" id="GO:0051170">
    <property type="term" value="P:import into nucleus"/>
    <property type="evidence" value="ECO:0007669"/>
    <property type="project" value="TreeGrafter"/>
</dbReference>
<comment type="subunit">
    <text evidence="4">Monomer. Forms homodimers during oxidative stress. Interacts (via N-terminus) with elongation factor EEF1A1 (via middle-region); the interaction is direct and competes with EEF1A1 binding to guanyl-nucleotide exchange factor EEF1B2, thereby inhibiting GDP for GTP exchange and reactivation of EEF1A1. Interacts with nuclear transport receptors XPO4, IPO5/RANBP5, IPO7, IPO9 and KPNB1 as well as GCN1L1/GCN1 and LRPPRC probably through their HEAT repeats. Binds NCOA5/CIA.</text>
</comment>
<keyword evidence="2" id="KW-0007">Acetylation</keyword>
<evidence type="ECO:0000256" key="4">
    <source>
        <dbReference type="ARBA" id="ARBA00093483"/>
    </source>
</evidence>
<dbReference type="PANTHER" id="PTHR14097">
    <property type="entry name" value="OXIDOREDUCTASE HTATIP2"/>
    <property type="match status" value="1"/>
</dbReference>
<name>A0AAW1BYQ6_CROAD</name>
<evidence type="ECO:0000256" key="3">
    <source>
        <dbReference type="ARBA" id="ARBA00023157"/>
    </source>
</evidence>
<accession>A0AAW1BYQ6</accession>
<dbReference type="GO" id="GO:0003824">
    <property type="term" value="F:catalytic activity"/>
    <property type="evidence" value="ECO:0007669"/>
    <property type="project" value="UniProtKB-ARBA"/>
</dbReference>
<evidence type="ECO:0000256" key="2">
    <source>
        <dbReference type="ARBA" id="ARBA00022990"/>
    </source>
</evidence>
<dbReference type="Gene3D" id="3.40.50.720">
    <property type="entry name" value="NAD(P)-binding Rossmann-like Domain"/>
    <property type="match status" value="1"/>
</dbReference>
<evidence type="ECO:0000313" key="8">
    <source>
        <dbReference type="Proteomes" id="UP001474421"/>
    </source>
</evidence>
<gene>
    <name evidence="7" type="ORF">NXF25_006235</name>
</gene>
<protein>
    <recommendedName>
        <fullName evidence="5">Protein HTATIP2</fullName>
    </recommendedName>
</protein>
<dbReference type="SUPFAM" id="SSF51735">
    <property type="entry name" value="NAD(P)-binding Rossmann-fold domains"/>
    <property type="match status" value="1"/>
</dbReference>
<dbReference type="FunFam" id="3.40.50.720:FF:000271">
    <property type="entry name" value="oxidoreductase HTATIP2 isoform X1"/>
    <property type="match status" value="1"/>
</dbReference>
<dbReference type="PANTHER" id="PTHR14097:SF7">
    <property type="entry name" value="OXIDOREDUCTASE HTATIP2"/>
    <property type="match status" value="1"/>
</dbReference>
<evidence type="ECO:0000259" key="6">
    <source>
        <dbReference type="Pfam" id="PF13460"/>
    </source>
</evidence>
<dbReference type="CDD" id="cd05250">
    <property type="entry name" value="CC3_like_SDR_a"/>
    <property type="match status" value="1"/>
</dbReference>
<dbReference type="InterPro" id="IPR036291">
    <property type="entry name" value="NAD(P)-bd_dom_sf"/>
</dbReference>
<comment type="caution">
    <text evidence="7">The sequence shown here is derived from an EMBL/GenBank/DDBJ whole genome shotgun (WGS) entry which is preliminary data.</text>
</comment>
<evidence type="ECO:0000256" key="1">
    <source>
        <dbReference type="ARBA" id="ARBA00022857"/>
    </source>
</evidence>
<dbReference type="InterPro" id="IPR016040">
    <property type="entry name" value="NAD(P)-bd_dom"/>
</dbReference>
<feature type="domain" description="NAD(P)-binding" evidence="6">
    <location>
        <begin position="63"/>
        <end position="208"/>
    </location>
</feature>
<organism evidence="7 8">
    <name type="scientific">Crotalus adamanteus</name>
    <name type="common">Eastern diamondback rattlesnake</name>
    <dbReference type="NCBI Taxonomy" id="8729"/>
    <lineage>
        <taxon>Eukaryota</taxon>
        <taxon>Metazoa</taxon>
        <taxon>Chordata</taxon>
        <taxon>Craniata</taxon>
        <taxon>Vertebrata</taxon>
        <taxon>Euteleostomi</taxon>
        <taxon>Lepidosauria</taxon>
        <taxon>Squamata</taxon>
        <taxon>Bifurcata</taxon>
        <taxon>Unidentata</taxon>
        <taxon>Episquamata</taxon>
        <taxon>Toxicofera</taxon>
        <taxon>Serpentes</taxon>
        <taxon>Colubroidea</taxon>
        <taxon>Viperidae</taxon>
        <taxon>Crotalinae</taxon>
        <taxon>Crotalus</taxon>
    </lineage>
</organism>
<evidence type="ECO:0000313" key="7">
    <source>
        <dbReference type="EMBL" id="KAK9407461.1"/>
    </source>
</evidence>
<keyword evidence="1" id="KW-0521">NADP</keyword>
<reference evidence="7 8" key="1">
    <citation type="journal article" date="2024" name="Proc. Natl. Acad. Sci. U.S.A.">
        <title>The genetic regulatory architecture and epigenomic basis for age-related changes in rattlesnake venom.</title>
        <authorList>
            <person name="Hogan M.P."/>
            <person name="Holding M.L."/>
            <person name="Nystrom G.S."/>
            <person name="Colston T.J."/>
            <person name="Bartlett D.A."/>
            <person name="Mason A.J."/>
            <person name="Ellsworth S.A."/>
            <person name="Rautsaw R.M."/>
            <person name="Lawrence K.C."/>
            <person name="Strickland J.L."/>
            <person name="He B."/>
            <person name="Fraser P."/>
            <person name="Margres M.J."/>
            <person name="Gilbert D.M."/>
            <person name="Gibbs H.L."/>
            <person name="Parkinson C.L."/>
            <person name="Rokyta D.R."/>
        </authorList>
    </citation>
    <scope>NUCLEOTIDE SEQUENCE [LARGE SCALE GENOMIC DNA]</scope>
    <source>
        <strain evidence="7">DRR0105</strain>
    </source>
</reference>
<keyword evidence="3" id="KW-1015">Disulfide bond</keyword>
<dbReference type="AlphaFoldDB" id="A0AAW1BYQ6"/>
<dbReference type="Proteomes" id="UP001474421">
    <property type="component" value="Unassembled WGS sequence"/>
</dbReference>
<sequence length="233" mass="25727">MRPLAGTAEAPPVSGQSRRLKCNWNLARKPVWRFPVQKNRRNKTVSSWLNLEGTLYSNVVQEVVDFEKLDESTAAFQGHDVGFCCLGTSRAKAGADGFVRVDRDYVEHAAKLAKAGGCHHFILESSKGADSSSRFLYLKTKGEVENRIKALGFDRVSIFRPALLLCDRQESRPGEWMARKALGVVAHFFPTYMSIPVTTVARAMVNIAVTPAKDGQKVEVLENAAIHALGQPK</sequence>
<keyword evidence="8" id="KW-1185">Reference proteome</keyword>
<dbReference type="EMBL" id="JAOTOJ010000002">
    <property type="protein sequence ID" value="KAK9407461.1"/>
    <property type="molecule type" value="Genomic_DNA"/>
</dbReference>
<evidence type="ECO:0000256" key="5">
    <source>
        <dbReference type="ARBA" id="ARBA00093604"/>
    </source>
</evidence>
<dbReference type="GO" id="GO:0005737">
    <property type="term" value="C:cytoplasm"/>
    <property type="evidence" value="ECO:0007669"/>
    <property type="project" value="TreeGrafter"/>
</dbReference>
<proteinExistence type="predicted"/>
<dbReference type="Pfam" id="PF13460">
    <property type="entry name" value="NAD_binding_10"/>
    <property type="match status" value="1"/>
</dbReference>